<dbReference type="InterPro" id="IPR037165">
    <property type="entry name" value="AldOxase/xan_DH_Mopterin-bd_sf"/>
</dbReference>
<evidence type="ECO:0000256" key="3">
    <source>
        <dbReference type="SAM" id="MobiDB-lite"/>
    </source>
</evidence>
<name>A0A382MDS4_9ZZZZ</name>
<dbReference type="InterPro" id="IPR016208">
    <property type="entry name" value="Ald_Oxase/xanthine_DH-like"/>
</dbReference>
<evidence type="ECO:0000313" key="5">
    <source>
        <dbReference type="EMBL" id="SVC47039.1"/>
    </source>
</evidence>
<dbReference type="Gene3D" id="3.90.1170.50">
    <property type="entry name" value="Aldehyde oxidase/xanthine dehydrogenase, a/b hammerhead"/>
    <property type="match status" value="1"/>
</dbReference>
<feature type="non-terminal residue" evidence="5">
    <location>
        <position position="170"/>
    </location>
</feature>
<evidence type="ECO:0000259" key="4">
    <source>
        <dbReference type="SMART" id="SM01008"/>
    </source>
</evidence>
<dbReference type="Pfam" id="PF01315">
    <property type="entry name" value="Ald_Xan_dh_C"/>
    <property type="match status" value="1"/>
</dbReference>
<gene>
    <name evidence="5" type="ORF">METZ01_LOCUS299893</name>
</gene>
<dbReference type="PANTHER" id="PTHR11908">
    <property type="entry name" value="XANTHINE DEHYDROGENASE"/>
    <property type="match status" value="1"/>
</dbReference>
<feature type="region of interest" description="Disordered" evidence="3">
    <location>
        <begin position="125"/>
        <end position="145"/>
    </location>
</feature>
<dbReference type="AlphaFoldDB" id="A0A382MDS4"/>
<dbReference type="SUPFAM" id="SSF54665">
    <property type="entry name" value="CO dehydrogenase molybdoprotein N-domain-like"/>
    <property type="match status" value="1"/>
</dbReference>
<dbReference type="Gene3D" id="3.30.365.10">
    <property type="entry name" value="Aldehyde oxidase/xanthine dehydrogenase, molybdopterin binding domain"/>
    <property type="match status" value="1"/>
</dbReference>
<evidence type="ECO:0000256" key="2">
    <source>
        <dbReference type="ARBA" id="ARBA00023002"/>
    </source>
</evidence>
<keyword evidence="2" id="KW-0560">Oxidoreductase</keyword>
<dbReference type="InterPro" id="IPR000674">
    <property type="entry name" value="Ald_Oxase/Xan_DH_a/b"/>
</dbReference>
<evidence type="ECO:0000256" key="1">
    <source>
        <dbReference type="ARBA" id="ARBA00022505"/>
    </source>
</evidence>
<dbReference type="GO" id="GO:0016491">
    <property type="term" value="F:oxidoreductase activity"/>
    <property type="evidence" value="ECO:0007669"/>
    <property type="project" value="UniProtKB-KW"/>
</dbReference>
<dbReference type="EMBL" id="UINC01092985">
    <property type="protein sequence ID" value="SVC47039.1"/>
    <property type="molecule type" value="Genomic_DNA"/>
</dbReference>
<organism evidence="5">
    <name type="scientific">marine metagenome</name>
    <dbReference type="NCBI Taxonomy" id="408172"/>
    <lineage>
        <taxon>unclassified sequences</taxon>
        <taxon>metagenomes</taxon>
        <taxon>ecological metagenomes</taxon>
    </lineage>
</organism>
<proteinExistence type="predicted"/>
<protein>
    <recommendedName>
        <fullName evidence="4">Aldehyde oxidase/xanthine dehydrogenase a/b hammerhead domain-containing protein</fullName>
    </recommendedName>
</protein>
<dbReference type="SUPFAM" id="SSF56003">
    <property type="entry name" value="Molybdenum cofactor-binding domain"/>
    <property type="match status" value="1"/>
</dbReference>
<dbReference type="PANTHER" id="PTHR11908:SF132">
    <property type="entry name" value="ALDEHYDE OXIDASE 1-RELATED"/>
    <property type="match status" value="1"/>
</dbReference>
<dbReference type="SMART" id="SM01008">
    <property type="entry name" value="Ald_Xan_dh_C"/>
    <property type="match status" value="1"/>
</dbReference>
<sequence length="170" mass="18456">MLHGKVLRSPYAHARIKSIDISKASSHPAVKCIITSDDLPLVEDTITELGETVINLKYLSDNILASDKALYKGHPVAAVAATDPYLAEEALNMIEVDYEILEPVLDVRQAMEPGAPVLHESLKKESMGKEGDHSQNVASHSQRKNGDLEAGFAAADVIVERDFSTATVHQ</sequence>
<dbReference type="GO" id="GO:0005506">
    <property type="term" value="F:iron ion binding"/>
    <property type="evidence" value="ECO:0007669"/>
    <property type="project" value="InterPro"/>
</dbReference>
<keyword evidence="1" id="KW-0500">Molybdenum</keyword>
<accession>A0A382MDS4</accession>
<reference evidence="5" key="1">
    <citation type="submission" date="2018-05" db="EMBL/GenBank/DDBJ databases">
        <authorList>
            <person name="Lanie J.A."/>
            <person name="Ng W.-L."/>
            <person name="Kazmierczak K.M."/>
            <person name="Andrzejewski T.M."/>
            <person name="Davidsen T.M."/>
            <person name="Wayne K.J."/>
            <person name="Tettelin H."/>
            <person name="Glass J.I."/>
            <person name="Rusch D."/>
            <person name="Podicherti R."/>
            <person name="Tsui H.-C.T."/>
            <person name="Winkler M.E."/>
        </authorList>
    </citation>
    <scope>NUCLEOTIDE SEQUENCE</scope>
</reference>
<feature type="domain" description="Aldehyde oxidase/xanthine dehydrogenase a/b hammerhead" evidence="4">
    <location>
        <begin position="1"/>
        <end position="102"/>
    </location>
</feature>
<dbReference type="InterPro" id="IPR036856">
    <property type="entry name" value="Ald_Oxase/Xan_DH_a/b_sf"/>
</dbReference>